<dbReference type="GO" id="GO:0005886">
    <property type="term" value="C:plasma membrane"/>
    <property type="evidence" value="ECO:0007669"/>
    <property type="project" value="UniProtKB-SubCell"/>
</dbReference>
<dbReference type="InterPro" id="IPR052157">
    <property type="entry name" value="BCAA_transport_permease"/>
</dbReference>
<dbReference type="GO" id="GO:1903806">
    <property type="term" value="P:L-isoleucine import across plasma membrane"/>
    <property type="evidence" value="ECO:0007669"/>
    <property type="project" value="TreeGrafter"/>
</dbReference>
<reference evidence="11 12" key="1">
    <citation type="journal article" date="2018" name="Nat. Biotechnol.">
        <title>A standardized bacterial taxonomy based on genome phylogeny substantially revises the tree of life.</title>
        <authorList>
            <person name="Parks D.H."/>
            <person name="Chuvochina M."/>
            <person name="Waite D.W."/>
            <person name="Rinke C."/>
            <person name="Skarshewski A."/>
            <person name="Chaumeil P.A."/>
            <person name="Hugenholtz P."/>
        </authorList>
    </citation>
    <scope>NUCLEOTIDE SEQUENCE [LARGE SCALE GENOMIC DNA]</scope>
    <source>
        <strain evidence="11">UBA9169</strain>
    </source>
</reference>
<keyword evidence="8 10" id="KW-0472">Membrane</keyword>
<dbReference type="GO" id="GO:0015188">
    <property type="term" value="F:L-isoleucine transmembrane transporter activity"/>
    <property type="evidence" value="ECO:0007669"/>
    <property type="project" value="TreeGrafter"/>
</dbReference>
<evidence type="ECO:0000313" key="11">
    <source>
        <dbReference type="EMBL" id="HAR51320.1"/>
    </source>
</evidence>
<feature type="transmembrane region" description="Helical" evidence="10">
    <location>
        <begin position="182"/>
        <end position="206"/>
    </location>
</feature>
<keyword evidence="4" id="KW-0997">Cell inner membrane</keyword>
<dbReference type="RefSeq" id="WP_009813120.1">
    <property type="nucleotide sequence ID" value="NZ_CAXAXR010000001.1"/>
</dbReference>
<evidence type="ECO:0000256" key="5">
    <source>
        <dbReference type="ARBA" id="ARBA00022692"/>
    </source>
</evidence>
<feature type="transmembrane region" description="Helical" evidence="10">
    <location>
        <begin position="253"/>
        <end position="274"/>
    </location>
</feature>
<feature type="transmembrane region" description="Helical" evidence="10">
    <location>
        <begin position="218"/>
        <end position="246"/>
    </location>
</feature>
<dbReference type="Pfam" id="PF02653">
    <property type="entry name" value="BPD_transp_2"/>
    <property type="match status" value="1"/>
</dbReference>
<evidence type="ECO:0000256" key="6">
    <source>
        <dbReference type="ARBA" id="ARBA00022970"/>
    </source>
</evidence>
<dbReference type="CDD" id="cd06582">
    <property type="entry name" value="TM_PBP1_LivH_like"/>
    <property type="match status" value="1"/>
</dbReference>
<evidence type="ECO:0000313" key="12">
    <source>
        <dbReference type="Proteomes" id="UP000264719"/>
    </source>
</evidence>
<dbReference type="GO" id="GO:0015190">
    <property type="term" value="F:L-leucine transmembrane transporter activity"/>
    <property type="evidence" value="ECO:0007669"/>
    <property type="project" value="TreeGrafter"/>
</dbReference>
<dbReference type="AlphaFoldDB" id="A0A348W9V8"/>
<dbReference type="GO" id="GO:0005304">
    <property type="term" value="F:L-valine transmembrane transporter activity"/>
    <property type="evidence" value="ECO:0007669"/>
    <property type="project" value="TreeGrafter"/>
</dbReference>
<feature type="transmembrane region" description="Helical" evidence="10">
    <location>
        <begin position="61"/>
        <end position="81"/>
    </location>
</feature>
<keyword evidence="2" id="KW-0813">Transport</keyword>
<comment type="subcellular location">
    <subcellularLocation>
        <location evidence="1">Cell membrane</location>
        <topology evidence="1">Multi-pass membrane protein</topology>
    </subcellularLocation>
</comment>
<dbReference type="GO" id="GO:0042941">
    <property type="term" value="P:D-alanine transmembrane transport"/>
    <property type="evidence" value="ECO:0007669"/>
    <property type="project" value="TreeGrafter"/>
</dbReference>
<dbReference type="InterPro" id="IPR001851">
    <property type="entry name" value="ABC_transp_permease"/>
</dbReference>
<evidence type="ECO:0000256" key="9">
    <source>
        <dbReference type="ARBA" id="ARBA00037998"/>
    </source>
</evidence>
<dbReference type="Proteomes" id="UP000264719">
    <property type="component" value="Unassembled WGS sequence"/>
</dbReference>
<evidence type="ECO:0000256" key="7">
    <source>
        <dbReference type="ARBA" id="ARBA00022989"/>
    </source>
</evidence>
<protein>
    <submittedName>
        <fullName evidence="11">Branched-chain amino acid ABC transporter permease</fullName>
    </submittedName>
</protein>
<sequence>MSMQMIFNALVNAALIAPPAMAFSLLFGILKFPNFAIGGYITVGAFAAYTFNVPLGLPLPLAAAAAMLVTALVVWLMHVLVFQPMEEHSAITLLVVSIALTLIIENVIRLFFSADVRGFEIPLERPWKLLGARITPEQVQIIIWSLVIGVALHCLLAYTWIGRAMRAVADNPMLAAIRGVNATRITAFTTAICGALFGLTGVFAGLDLVIEPLVGWNLTIPIFAAAILGGIGSPYGAIVGALLVGLAEEATILFLPSTYKIGVGFVIIAVLLLLRPQGLFGTAEIRK</sequence>
<keyword evidence="6" id="KW-0029">Amino-acid transport</keyword>
<organism evidence="11 12">
    <name type="scientific">Roseovarius nubinhibens</name>
    <dbReference type="NCBI Taxonomy" id="314263"/>
    <lineage>
        <taxon>Bacteria</taxon>
        <taxon>Pseudomonadati</taxon>
        <taxon>Pseudomonadota</taxon>
        <taxon>Alphaproteobacteria</taxon>
        <taxon>Rhodobacterales</taxon>
        <taxon>Roseobacteraceae</taxon>
        <taxon>Roseovarius</taxon>
    </lineage>
</organism>
<feature type="transmembrane region" description="Helical" evidence="10">
    <location>
        <begin position="93"/>
        <end position="112"/>
    </location>
</feature>
<comment type="caution">
    <text evidence="11">The sequence shown here is derived from an EMBL/GenBank/DDBJ whole genome shotgun (WGS) entry which is preliminary data.</text>
</comment>
<accession>A0A348W9V8</accession>
<dbReference type="PANTHER" id="PTHR11795">
    <property type="entry name" value="BRANCHED-CHAIN AMINO ACID TRANSPORT SYSTEM PERMEASE PROTEIN LIVH"/>
    <property type="match status" value="1"/>
</dbReference>
<evidence type="ECO:0000256" key="10">
    <source>
        <dbReference type="SAM" id="Phobius"/>
    </source>
</evidence>
<evidence type="ECO:0000256" key="3">
    <source>
        <dbReference type="ARBA" id="ARBA00022475"/>
    </source>
</evidence>
<name>A0A348W9V8_9RHOB</name>
<feature type="transmembrane region" description="Helical" evidence="10">
    <location>
        <begin position="141"/>
        <end position="161"/>
    </location>
</feature>
<gene>
    <name evidence="11" type="ORF">DCS45_05505</name>
</gene>
<keyword evidence="7 10" id="KW-1133">Transmembrane helix</keyword>
<dbReference type="GO" id="GO:0015192">
    <property type="term" value="F:L-phenylalanine transmembrane transporter activity"/>
    <property type="evidence" value="ECO:0007669"/>
    <property type="project" value="TreeGrafter"/>
</dbReference>
<feature type="transmembrane region" description="Helical" evidence="10">
    <location>
        <begin position="37"/>
        <end position="55"/>
    </location>
</feature>
<proteinExistence type="inferred from homology"/>
<comment type="similarity">
    <text evidence="9">Belongs to the binding-protein-dependent transport system permease family. LivHM subfamily.</text>
</comment>
<dbReference type="GO" id="GO:0015808">
    <property type="term" value="P:L-alanine transport"/>
    <property type="evidence" value="ECO:0007669"/>
    <property type="project" value="TreeGrafter"/>
</dbReference>
<feature type="transmembrane region" description="Helical" evidence="10">
    <location>
        <begin position="6"/>
        <end position="30"/>
    </location>
</feature>
<evidence type="ECO:0000256" key="4">
    <source>
        <dbReference type="ARBA" id="ARBA00022519"/>
    </source>
</evidence>
<dbReference type="EMBL" id="DMVW01000052">
    <property type="protein sequence ID" value="HAR51320.1"/>
    <property type="molecule type" value="Genomic_DNA"/>
</dbReference>
<evidence type="ECO:0000256" key="8">
    <source>
        <dbReference type="ARBA" id="ARBA00023136"/>
    </source>
</evidence>
<keyword evidence="5 10" id="KW-0812">Transmembrane</keyword>
<keyword evidence="3" id="KW-1003">Cell membrane</keyword>
<dbReference type="PANTHER" id="PTHR11795:SF371">
    <property type="entry name" value="HIGH-AFFINITY BRANCHED-CHAIN AMINO ACID TRANSPORT SYSTEM PERMEASE PROTEIN LIVH"/>
    <property type="match status" value="1"/>
</dbReference>
<evidence type="ECO:0000256" key="1">
    <source>
        <dbReference type="ARBA" id="ARBA00004651"/>
    </source>
</evidence>
<evidence type="ECO:0000256" key="2">
    <source>
        <dbReference type="ARBA" id="ARBA00022448"/>
    </source>
</evidence>